<gene>
    <name evidence="5" type="primary">LOC106818605</name>
</gene>
<comment type="similarity">
    <text evidence="1">Belongs to the sulfotransferase 1 family.</text>
</comment>
<reference evidence="5" key="1">
    <citation type="submission" date="2025-08" db="UniProtKB">
        <authorList>
            <consortium name="RefSeq"/>
        </authorList>
    </citation>
    <scope>IDENTIFICATION</scope>
</reference>
<evidence type="ECO:0000259" key="3">
    <source>
        <dbReference type="Pfam" id="PF00685"/>
    </source>
</evidence>
<name>A0ABM1F2W7_PRICU</name>
<proteinExistence type="inferred from homology"/>
<dbReference type="Proteomes" id="UP000695022">
    <property type="component" value="Unplaced"/>
</dbReference>
<dbReference type="GeneID" id="106818605"/>
<keyword evidence="4" id="KW-1185">Reference proteome</keyword>
<dbReference type="RefSeq" id="XP_014678788.1">
    <property type="nucleotide sequence ID" value="XM_014823302.1"/>
</dbReference>
<evidence type="ECO:0000313" key="4">
    <source>
        <dbReference type="Proteomes" id="UP000695022"/>
    </source>
</evidence>
<feature type="domain" description="Sulfotransferase" evidence="3">
    <location>
        <begin position="20"/>
        <end position="195"/>
    </location>
</feature>
<dbReference type="InterPro" id="IPR000863">
    <property type="entry name" value="Sulfotransferase_dom"/>
</dbReference>
<evidence type="ECO:0000313" key="5">
    <source>
        <dbReference type="RefSeq" id="XP_014678788.1"/>
    </source>
</evidence>
<accession>A0ABM1F2W7</accession>
<dbReference type="Gene3D" id="3.40.50.300">
    <property type="entry name" value="P-loop containing nucleotide triphosphate hydrolases"/>
    <property type="match status" value="1"/>
</dbReference>
<sequence length="204" mass="23682">MPDVPMPAPPHDDGNSCPVMDHPKHIIVVTRNPKDAAVSNYFFEVGFRLPGQKVDVSFQDISVADYIKLYLKGAATQYGSYWKHTREFWQIRNWDNVLLVSYENMLRDPRRHVKMVADFLGKQLTDDQIDFITMETSFKKMSGNDVTNYAWLKSIRATDATPFMRKGRCGDWKRYFTVALSEELDRINEENMCGTSLQHDYVID</sequence>
<evidence type="ECO:0000256" key="2">
    <source>
        <dbReference type="ARBA" id="ARBA00022679"/>
    </source>
</evidence>
<organism evidence="4 5">
    <name type="scientific">Priapulus caudatus</name>
    <name type="common">Priapulid worm</name>
    <dbReference type="NCBI Taxonomy" id="37621"/>
    <lineage>
        <taxon>Eukaryota</taxon>
        <taxon>Metazoa</taxon>
        <taxon>Ecdysozoa</taxon>
        <taxon>Scalidophora</taxon>
        <taxon>Priapulida</taxon>
        <taxon>Priapulimorpha</taxon>
        <taxon>Priapulimorphida</taxon>
        <taxon>Priapulidae</taxon>
        <taxon>Priapulus</taxon>
    </lineage>
</organism>
<dbReference type="Pfam" id="PF00685">
    <property type="entry name" value="Sulfotransfer_1"/>
    <property type="match status" value="1"/>
</dbReference>
<dbReference type="PANTHER" id="PTHR11783">
    <property type="entry name" value="SULFOTRANSFERASE SULT"/>
    <property type="match status" value="1"/>
</dbReference>
<keyword evidence="2" id="KW-0808">Transferase</keyword>
<protein>
    <submittedName>
        <fullName evidence="5">3-beta-hydroxysteroid sulfotransferase-like</fullName>
    </submittedName>
</protein>
<dbReference type="SUPFAM" id="SSF52540">
    <property type="entry name" value="P-loop containing nucleoside triphosphate hydrolases"/>
    <property type="match status" value="1"/>
</dbReference>
<evidence type="ECO:0000256" key="1">
    <source>
        <dbReference type="ARBA" id="ARBA00005771"/>
    </source>
</evidence>
<dbReference type="InterPro" id="IPR027417">
    <property type="entry name" value="P-loop_NTPase"/>
</dbReference>